<feature type="region of interest" description="Disordered" evidence="3">
    <location>
        <begin position="40"/>
        <end position="65"/>
    </location>
</feature>
<reference evidence="5" key="2">
    <citation type="submission" date="2023-04" db="EMBL/GenBank/DDBJ databases">
        <authorList>
            <person name="Bu L."/>
            <person name="Lu L."/>
            <person name="Laidemitt M.R."/>
            <person name="Zhang S.M."/>
            <person name="Mutuku M."/>
            <person name="Mkoji G."/>
            <person name="Steinauer M."/>
            <person name="Loker E.S."/>
        </authorList>
    </citation>
    <scope>NUCLEOTIDE SEQUENCE</scope>
    <source>
        <strain evidence="5">KasaAsao</strain>
        <tissue evidence="5">Whole Snail</tissue>
    </source>
</reference>
<evidence type="ECO:0000313" key="5">
    <source>
        <dbReference type="EMBL" id="KAK0039322.1"/>
    </source>
</evidence>
<evidence type="ECO:0000313" key="6">
    <source>
        <dbReference type="Proteomes" id="UP001233172"/>
    </source>
</evidence>
<dbReference type="InterPro" id="IPR027477">
    <property type="entry name" value="Succ_DH/fumarate_Rdtase_cat_sf"/>
</dbReference>
<evidence type="ECO:0000256" key="3">
    <source>
        <dbReference type="SAM" id="MobiDB-lite"/>
    </source>
</evidence>
<organism evidence="5 6">
    <name type="scientific">Biomphalaria pfeifferi</name>
    <name type="common">Bloodfluke planorb</name>
    <name type="synonym">Freshwater snail</name>
    <dbReference type="NCBI Taxonomy" id="112525"/>
    <lineage>
        <taxon>Eukaryota</taxon>
        <taxon>Metazoa</taxon>
        <taxon>Spiralia</taxon>
        <taxon>Lophotrochozoa</taxon>
        <taxon>Mollusca</taxon>
        <taxon>Gastropoda</taxon>
        <taxon>Heterobranchia</taxon>
        <taxon>Euthyneura</taxon>
        <taxon>Panpulmonata</taxon>
        <taxon>Hygrophila</taxon>
        <taxon>Lymnaeoidea</taxon>
        <taxon>Planorbidae</taxon>
        <taxon>Biomphalaria</taxon>
    </lineage>
</organism>
<keyword evidence="2" id="KW-0560">Oxidoreductase</keyword>
<dbReference type="EMBL" id="JASAOG010000460">
    <property type="protein sequence ID" value="KAK0039322.1"/>
    <property type="molecule type" value="Genomic_DNA"/>
</dbReference>
<keyword evidence="1" id="KW-0285">Flavoprotein</keyword>
<dbReference type="Pfam" id="PF00890">
    <property type="entry name" value="FAD_binding_2"/>
    <property type="match status" value="1"/>
</dbReference>
<evidence type="ECO:0000256" key="2">
    <source>
        <dbReference type="ARBA" id="ARBA00023002"/>
    </source>
</evidence>
<keyword evidence="6" id="KW-1185">Reference proteome</keyword>
<sequence length="113" mass="12833">MPFANTESLILNEGRCVGLCGFSTRFFVRRARFWRKAGDSLHGRRGTALSAHDESERRNGRRNGDGIFRSVQKWADMEFVQFHPTALSLENAPRFLLSEAMRGEGGILRNKFG</sequence>
<evidence type="ECO:0000259" key="4">
    <source>
        <dbReference type="Pfam" id="PF00890"/>
    </source>
</evidence>
<reference evidence="5" key="1">
    <citation type="journal article" date="2023" name="PLoS Negl. Trop. Dis.">
        <title>A genome sequence for Biomphalaria pfeifferi, the major vector snail for the human-infecting parasite Schistosoma mansoni.</title>
        <authorList>
            <person name="Bu L."/>
            <person name="Lu L."/>
            <person name="Laidemitt M.R."/>
            <person name="Zhang S.M."/>
            <person name="Mutuku M."/>
            <person name="Mkoji G."/>
            <person name="Steinauer M."/>
            <person name="Loker E.S."/>
        </authorList>
    </citation>
    <scope>NUCLEOTIDE SEQUENCE</scope>
    <source>
        <strain evidence="5">KasaAsao</strain>
    </source>
</reference>
<dbReference type="InterPro" id="IPR036188">
    <property type="entry name" value="FAD/NAD-bd_sf"/>
</dbReference>
<proteinExistence type="predicted"/>
<evidence type="ECO:0000256" key="1">
    <source>
        <dbReference type="ARBA" id="ARBA00022630"/>
    </source>
</evidence>
<dbReference type="Proteomes" id="UP001233172">
    <property type="component" value="Unassembled WGS sequence"/>
</dbReference>
<gene>
    <name evidence="5" type="ORF">Bpfe_031254</name>
</gene>
<dbReference type="SUPFAM" id="SSF56425">
    <property type="entry name" value="Succinate dehydrogenase/fumarate reductase flavoprotein, catalytic domain"/>
    <property type="match status" value="1"/>
</dbReference>
<dbReference type="Gene3D" id="3.50.50.60">
    <property type="entry name" value="FAD/NAD(P)-binding domain"/>
    <property type="match status" value="1"/>
</dbReference>
<name>A0AAD8AP13_BIOPF</name>
<comment type="caution">
    <text evidence="5">The sequence shown here is derived from an EMBL/GenBank/DDBJ whole genome shotgun (WGS) entry which is preliminary data.</text>
</comment>
<protein>
    <submittedName>
        <fullName evidence="5">L-aspartate oxidase</fullName>
    </submittedName>
</protein>
<dbReference type="InterPro" id="IPR003953">
    <property type="entry name" value="FAD-dep_OxRdtase_2_FAD-bd"/>
</dbReference>
<dbReference type="GO" id="GO:0016491">
    <property type="term" value="F:oxidoreductase activity"/>
    <property type="evidence" value="ECO:0007669"/>
    <property type="project" value="UniProtKB-KW"/>
</dbReference>
<dbReference type="AlphaFoldDB" id="A0AAD8AP13"/>
<accession>A0AAD8AP13</accession>
<feature type="domain" description="FAD-dependent oxidoreductase 2 FAD-binding" evidence="4">
    <location>
        <begin position="71"/>
        <end position="113"/>
    </location>
</feature>
<feature type="compositionally biased region" description="Basic and acidic residues" evidence="3">
    <location>
        <begin position="51"/>
        <end position="64"/>
    </location>
</feature>